<organism evidence="1 2">
    <name type="scientific">Bauhinia variegata</name>
    <name type="common">Purple orchid tree</name>
    <name type="synonym">Phanera variegata</name>
    <dbReference type="NCBI Taxonomy" id="167791"/>
    <lineage>
        <taxon>Eukaryota</taxon>
        <taxon>Viridiplantae</taxon>
        <taxon>Streptophyta</taxon>
        <taxon>Embryophyta</taxon>
        <taxon>Tracheophyta</taxon>
        <taxon>Spermatophyta</taxon>
        <taxon>Magnoliopsida</taxon>
        <taxon>eudicotyledons</taxon>
        <taxon>Gunneridae</taxon>
        <taxon>Pentapetalae</taxon>
        <taxon>rosids</taxon>
        <taxon>fabids</taxon>
        <taxon>Fabales</taxon>
        <taxon>Fabaceae</taxon>
        <taxon>Cercidoideae</taxon>
        <taxon>Cercideae</taxon>
        <taxon>Bauhiniinae</taxon>
        <taxon>Bauhinia</taxon>
    </lineage>
</organism>
<reference evidence="1 2" key="1">
    <citation type="journal article" date="2022" name="DNA Res.">
        <title>Chromosomal-level genome assembly of the orchid tree Bauhinia variegata (Leguminosae; Cercidoideae) supports the allotetraploid origin hypothesis of Bauhinia.</title>
        <authorList>
            <person name="Zhong Y."/>
            <person name="Chen Y."/>
            <person name="Zheng D."/>
            <person name="Pang J."/>
            <person name="Liu Y."/>
            <person name="Luo S."/>
            <person name="Meng S."/>
            <person name="Qian L."/>
            <person name="Wei D."/>
            <person name="Dai S."/>
            <person name="Zhou R."/>
        </authorList>
    </citation>
    <scope>NUCLEOTIDE SEQUENCE [LARGE SCALE GENOMIC DNA]</scope>
    <source>
        <strain evidence="1">BV-YZ2020</strain>
    </source>
</reference>
<protein>
    <submittedName>
        <fullName evidence="1">Uncharacterized protein</fullName>
    </submittedName>
</protein>
<dbReference type="Proteomes" id="UP000828941">
    <property type="component" value="Chromosome 5"/>
</dbReference>
<comment type="caution">
    <text evidence="1">The sequence shown here is derived from an EMBL/GenBank/DDBJ whole genome shotgun (WGS) entry which is preliminary data.</text>
</comment>
<evidence type="ECO:0000313" key="2">
    <source>
        <dbReference type="Proteomes" id="UP000828941"/>
    </source>
</evidence>
<proteinExistence type="predicted"/>
<dbReference type="EMBL" id="CM039430">
    <property type="protein sequence ID" value="KAI4346126.1"/>
    <property type="molecule type" value="Genomic_DNA"/>
</dbReference>
<accession>A0ACB9PF68</accession>
<name>A0ACB9PF68_BAUVA</name>
<gene>
    <name evidence="1" type="ORF">L6164_013204</name>
</gene>
<keyword evidence="2" id="KW-1185">Reference proteome</keyword>
<evidence type="ECO:0000313" key="1">
    <source>
        <dbReference type="EMBL" id="KAI4346126.1"/>
    </source>
</evidence>
<sequence>MNELKRKIVRVKSSHNVTITKVEKHKNVWYLDNRCSNHITRDKEAFIDMDSSFSLEVKLGNGEYIEVKGKESIDITTKQGGRTIHDILYVPTLS</sequence>